<evidence type="ECO:0000313" key="2">
    <source>
        <dbReference type="EMBL" id="MED6133496.1"/>
    </source>
</evidence>
<evidence type="ECO:0000259" key="1">
    <source>
        <dbReference type="Pfam" id="PF07734"/>
    </source>
</evidence>
<dbReference type="InterPro" id="IPR006527">
    <property type="entry name" value="F-box-assoc_dom_typ1"/>
</dbReference>
<dbReference type="Proteomes" id="UP001341840">
    <property type="component" value="Unassembled WGS sequence"/>
</dbReference>
<accession>A0ABU6SB99</accession>
<keyword evidence="3" id="KW-1185">Reference proteome</keyword>
<dbReference type="NCBIfam" id="TIGR01640">
    <property type="entry name" value="F_box_assoc_1"/>
    <property type="match status" value="1"/>
</dbReference>
<dbReference type="PANTHER" id="PTHR31672">
    <property type="entry name" value="BNACNNG10540D PROTEIN"/>
    <property type="match status" value="1"/>
</dbReference>
<proteinExistence type="predicted"/>
<protein>
    <recommendedName>
        <fullName evidence="1">F-box associated beta-propeller type 1 domain-containing protein</fullName>
    </recommendedName>
</protein>
<reference evidence="2 3" key="1">
    <citation type="journal article" date="2023" name="Plants (Basel)">
        <title>Bridging the Gap: Combining Genomics and Transcriptomics Approaches to Understand Stylosanthes scabra, an Orphan Legume from the Brazilian Caatinga.</title>
        <authorList>
            <person name="Ferreira-Neto J.R.C."/>
            <person name="da Silva M.D."/>
            <person name="Binneck E."/>
            <person name="de Melo N.F."/>
            <person name="da Silva R.H."/>
            <person name="de Melo A.L.T.M."/>
            <person name="Pandolfi V."/>
            <person name="Bustamante F.O."/>
            <person name="Brasileiro-Vidal A.C."/>
            <person name="Benko-Iseppon A.M."/>
        </authorList>
    </citation>
    <scope>NUCLEOTIDE SEQUENCE [LARGE SCALE GENOMIC DNA]</scope>
    <source>
        <tissue evidence="2">Leaves</tissue>
    </source>
</reference>
<name>A0ABU6SB99_9FABA</name>
<evidence type="ECO:0000313" key="3">
    <source>
        <dbReference type="Proteomes" id="UP001341840"/>
    </source>
</evidence>
<dbReference type="InterPro" id="IPR050796">
    <property type="entry name" value="SCF_F-box_component"/>
</dbReference>
<sequence length="384" mass="43686">MEVFAETPPSLPTLPDDLISEIFARSDGKTVGRGRTLSTFWRDMLVSDDFVCMHLFHVKARSTASFVHFGMKGPRAIGSWVIRFNADSGNREALKMPFLRNNQGKIEVVGSEHGNIALRYVSDGMAPGLIVWNPTTCSFSRIDDPMHHAGLFGTCAYAFSYIPRSLDYLWLYIYKQSIVDQHCCLTVYSTVSKSWEIEVTCSIYVQVLDPKYVVHKGEVYWISWNSRGVTRPQCIIRYSIAKREFNYILIPAPAQSNMTRLLAHFDELCFATVQRAEGGYRWLLWINDEEEGTHSWRLWTEYFGVGSAEYPECFSGEDIITIQETNQPRNWATNIVGTRINICRVNPNTNTRRAIQFEAAPSPFHVNSLTLNVESIVPVEGSHA</sequence>
<dbReference type="Pfam" id="PF07734">
    <property type="entry name" value="FBA_1"/>
    <property type="match status" value="1"/>
</dbReference>
<gene>
    <name evidence="2" type="ORF">PIB30_028677</name>
</gene>
<comment type="caution">
    <text evidence="2">The sequence shown here is derived from an EMBL/GenBank/DDBJ whole genome shotgun (WGS) entry which is preliminary data.</text>
</comment>
<organism evidence="2 3">
    <name type="scientific">Stylosanthes scabra</name>
    <dbReference type="NCBI Taxonomy" id="79078"/>
    <lineage>
        <taxon>Eukaryota</taxon>
        <taxon>Viridiplantae</taxon>
        <taxon>Streptophyta</taxon>
        <taxon>Embryophyta</taxon>
        <taxon>Tracheophyta</taxon>
        <taxon>Spermatophyta</taxon>
        <taxon>Magnoliopsida</taxon>
        <taxon>eudicotyledons</taxon>
        <taxon>Gunneridae</taxon>
        <taxon>Pentapetalae</taxon>
        <taxon>rosids</taxon>
        <taxon>fabids</taxon>
        <taxon>Fabales</taxon>
        <taxon>Fabaceae</taxon>
        <taxon>Papilionoideae</taxon>
        <taxon>50 kb inversion clade</taxon>
        <taxon>dalbergioids sensu lato</taxon>
        <taxon>Dalbergieae</taxon>
        <taxon>Pterocarpus clade</taxon>
        <taxon>Stylosanthes</taxon>
    </lineage>
</organism>
<dbReference type="SUPFAM" id="SSF81383">
    <property type="entry name" value="F-box domain"/>
    <property type="match status" value="1"/>
</dbReference>
<feature type="domain" description="F-box associated beta-propeller type 1" evidence="1">
    <location>
        <begin position="128"/>
        <end position="304"/>
    </location>
</feature>
<dbReference type="PANTHER" id="PTHR31672:SF13">
    <property type="entry name" value="F-BOX PROTEIN CPR30-LIKE"/>
    <property type="match status" value="1"/>
</dbReference>
<dbReference type="InterPro" id="IPR036047">
    <property type="entry name" value="F-box-like_dom_sf"/>
</dbReference>
<dbReference type="EMBL" id="JASCZI010060529">
    <property type="protein sequence ID" value="MED6133496.1"/>
    <property type="molecule type" value="Genomic_DNA"/>
</dbReference>
<dbReference type="InterPro" id="IPR017451">
    <property type="entry name" value="F-box-assoc_interact_dom"/>
</dbReference>